<dbReference type="GO" id="GO:0004803">
    <property type="term" value="F:transposase activity"/>
    <property type="evidence" value="ECO:0007669"/>
    <property type="project" value="InterPro"/>
</dbReference>
<feature type="domain" description="Transposase IS200-like" evidence="1">
    <location>
        <begin position="9"/>
        <end position="124"/>
    </location>
</feature>
<organism evidence="2 3">
    <name type="scientific">Aliikangiella coralliicola</name>
    <dbReference type="NCBI Taxonomy" id="2592383"/>
    <lineage>
        <taxon>Bacteria</taxon>
        <taxon>Pseudomonadati</taxon>
        <taxon>Pseudomonadota</taxon>
        <taxon>Gammaproteobacteria</taxon>
        <taxon>Oceanospirillales</taxon>
        <taxon>Pleioneaceae</taxon>
        <taxon>Aliikangiella</taxon>
    </lineage>
</organism>
<dbReference type="Pfam" id="PF01797">
    <property type="entry name" value="Y1_Tnp"/>
    <property type="match status" value="1"/>
</dbReference>
<dbReference type="OrthoDB" id="9814067at2"/>
<proteinExistence type="predicted"/>
<comment type="caution">
    <text evidence="2">The sequence shown here is derived from an EMBL/GenBank/DDBJ whole genome shotgun (WGS) entry which is preliminary data.</text>
</comment>
<dbReference type="InterPro" id="IPR002686">
    <property type="entry name" value="Transposase_17"/>
</dbReference>
<protein>
    <submittedName>
        <fullName evidence="2">Transposase</fullName>
    </submittedName>
</protein>
<dbReference type="SUPFAM" id="SSF143422">
    <property type="entry name" value="Transposase IS200-like"/>
    <property type="match status" value="1"/>
</dbReference>
<dbReference type="SMART" id="SM01321">
    <property type="entry name" value="Y1_Tnp"/>
    <property type="match status" value="1"/>
</dbReference>
<dbReference type="Gene3D" id="3.30.70.1290">
    <property type="entry name" value="Transposase IS200-like"/>
    <property type="match status" value="1"/>
</dbReference>
<evidence type="ECO:0000259" key="1">
    <source>
        <dbReference type="SMART" id="SM01321"/>
    </source>
</evidence>
<sequence length="233" mass="27005">MARLPRLNLPDIPQHIVQRGNNRQACFVTKQDRIVYLEKLKEYSGKFEVAVHAFVLMTNHVHILATPHQGEGVSLMMQALGRYYVRYFNKIHARTGTLWEGRFKSALVDTENYFLTVSRYIELNPVRAKMVEAPAEYKWTSYHHNARGIRAKLITEHPCYLSLGCNDLNRQSAYRALFDSQLSRSKLDEIRSATNRAWVLGGEKFKRDIEIKSGVQIIFNSWGGNRWNVEESC</sequence>
<dbReference type="InterPro" id="IPR036515">
    <property type="entry name" value="Transposase_17_sf"/>
</dbReference>
<reference evidence="2 3" key="1">
    <citation type="submission" date="2019-07" db="EMBL/GenBank/DDBJ databases">
        <title>Draft genome for Aliikangiella sp. M105.</title>
        <authorList>
            <person name="Wang G."/>
        </authorList>
    </citation>
    <scope>NUCLEOTIDE SEQUENCE [LARGE SCALE GENOMIC DNA]</scope>
    <source>
        <strain evidence="2 3">M105</strain>
    </source>
</reference>
<dbReference type="GO" id="GO:0006313">
    <property type="term" value="P:DNA transposition"/>
    <property type="evidence" value="ECO:0007669"/>
    <property type="project" value="InterPro"/>
</dbReference>
<evidence type="ECO:0000313" key="2">
    <source>
        <dbReference type="EMBL" id="TQV86652.1"/>
    </source>
</evidence>
<evidence type="ECO:0000313" key="3">
    <source>
        <dbReference type="Proteomes" id="UP000315439"/>
    </source>
</evidence>
<dbReference type="AlphaFoldDB" id="A0A545UB04"/>
<dbReference type="PANTHER" id="PTHR34322">
    <property type="entry name" value="TRANSPOSASE, Y1_TNP DOMAIN-CONTAINING"/>
    <property type="match status" value="1"/>
</dbReference>
<dbReference type="Proteomes" id="UP000315439">
    <property type="component" value="Unassembled WGS sequence"/>
</dbReference>
<dbReference type="GO" id="GO:0003677">
    <property type="term" value="F:DNA binding"/>
    <property type="evidence" value="ECO:0007669"/>
    <property type="project" value="InterPro"/>
</dbReference>
<name>A0A545UB04_9GAMM</name>
<dbReference type="PANTHER" id="PTHR34322:SF2">
    <property type="entry name" value="TRANSPOSASE IS200-LIKE DOMAIN-CONTAINING PROTEIN"/>
    <property type="match status" value="1"/>
</dbReference>
<dbReference type="EMBL" id="VIKS01000010">
    <property type="protein sequence ID" value="TQV86652.1"/>
    <property type="molecule type" value="Genomic_DNA"/>
</dbReference>
<dbReference type="RefSeq" id="WP_142932577.1">
    <property type="nucleotide sequence ID" value="NZ_ML660166.1"/>
</dbReference>
<keyword evidence="3" id="KW-1185">Reference proteome</keyword>
<gene>
    <name evidence="2" type="ORF">FLL46_17315</name>
</gene>
<accession>A0A545UB04</accession>